<gene>
    <name evidence="1" type="ORF">BST13_31110</name>
</gene>
<sequence>MKPVVSNPVFVHPQGLCESGDVGAGTRIWAFAHVLPGAKIGRDCNICDHAYVEYGVTLGDRVTVKNRVLLFDGVTVEDDVFLGPAVVFTNDLRPRAAMKRGRDEFLPTIVRTGATLGAGVVVVCGSTIGPHAFIAAGAVVTRDVPAHGFVVGNPGRLIGWACECGMRLGDTLACACGRSYRQEPAGLMSIRPPD</sequence>
<dbReference type="SUPFAM" id="SSF51161">
    <property type="entry name" value="Trimeric LpxA-like enzymes"/>
    <property type="match status" value="1"/>
</dbReference>
<dbReference type="InterPro" id="IPR001451">
    <property type="entry name" value="Hexapep"/>
</dbReference>
<dbReference type="OrthoDB" id="2643438at2"/>
<dbReference type="Pfam" id="PF00132">
    <property type="entry name" value="Hexapep"/>
    <property type="match status" value="1"/>
</dbReference>
<dbReference type="GO" id="GO:0016740">
    <property type="term" value="F:transferase activity"/>
    <property type="evidence" value="ECO:0007669"/>
    <property type="project" value="UniProtKB-KW"/>
</dbReference>
<keyword evidence="1" id="KW-0808">Transferase</keyword>
<proteinExistence type="predicted"/>
<evidence type="ECO:0000313" key="1">
    <source>
        <dbReference type="EMBL" id="ORA26993.1"/>
    </source>
</evidence>
<dbReference type="RefSeq" id="WP_083169020.1">
    <property type="nucleotide sequence ID" value="NZ_MVHF01000047.1"/>
</dbReference>
<dbReference type="CDD" id="cd03358">
    <property type="entry name" value="LbH_WxcM_N_like"/>
    <property type="match status" value="1"/>
</dbReference>
<protein>
    <submittedName>
        <fullName evidence="1">N-acetyltransferase</fullName>
    </submittedName>
</protein>
<accession>A0A1X0AAC2</accession>
<dbReference type="EMBL" id="MVHF01000047">
    <property type="protein sequence ID" value="ORA26993.1"/>
    <property type="molecule type" value="Genomic_DNA"/>
</dbReference>
<comment type="caution">
    <text evidence="1">The sequence shown here is derived from an EMBL/GenBank/DDBJ whole genome shotgun (WGS) entry which is preliminary data.</text>
</comment>
<dbReference type="Proteomes" id="UP000192448">
    <property type="component" value="Unassembled WGS sequence"/>
</dbReference>
<dbReference type="STRING" id="1927124.BST13_31110"/>
<dbReference type="InterPro" id="IPR050179">
    <property type="entry name" value="Trans_hexapeptide_repeat"/>
</dbReference>
<dbReference type="AlphaFoldDB" id="A0A1X0AAC2"/>
<evidence type="ECO:0000313" key="2">
    <source>
        <dbReference type="Proteomes" id="UP000192448"/>
    </source>
</evidence>
<reference evidence="1 2" key="1">
    <citation type="submission" date="2017-02" db="EMBL/GenBank/DDBJ databases">
        <title>The new phylogeny of genus Mycobacterium.</title>
        <authorList>
            <person name="Tortoli E."/>
            <person name="Trovato A."/>
            <person name="Cirillo D.M."/>
        </authorList>
    </citation>
    <scope>NUCLEOTIDE SEQUENCE [LARGE SCALE GENOMIC DNA]</scope>
    <source>
        <strain evidence="1 2">RW6</strain>
    </source>
</reference>
<dbReference type="PANTHER" id="PTHR43300">
    <property type="entry name" value="ACETYLTRANSFERASE"/>
    <property type="match status" value="1"/>
</dbReference>
<organism evidence="1 2">
    <name type="scientific">Mycobacterium aquaticum</name>
    <dbReference type="NCBI Taxonomy" id="1927124"/>
    <lineage>
        <taxon>Bacteria</taxon>
        <taxon>Bacillati</taxon>
        <taxon>Actinomycetota</taxon>
        <taxon>Actinomycetes</taxon>
        <taxon>Mycobacteriales</taxon>
        <taxon>Mycobacteriaceae</taxon>
        <taxon>Mycobacterium</taxon>
    </lineage>
</organism>
<name>A0A1X0AAC2_9MYCO</name>
<keyword evidence="2" id="KW-1185">Reference proteome</keyword>
<dbReference type="InterPro" id="IPR011004">
    <property type="entry name" value="Trimer_LpxA-like_sf"/>
</dbReference>
<dbReference type="Gene3D" id="2.160.10.10">
    <property type="entry name" value="Hexapeptide repeat proteins"/>
    <property type="match status" value="1"/>
</dbReference>
<dbReference type="PANTHER" id="PTHR43300:SF4">
    <property type="entry name" value="ACYL-[ACYL-CARRIER-PROTEIN]--UDP-N-ACETYLGLUCOSAMINE O-ACYLTRANSFERASE"/>
    <property type="match status" value="1"/>
</dbReference>